<gene>
    <name evidence="1" type="ORF">BZM27_26960</name>
</gene>
<name>A0A4R0XGN4_9BURK</name>
<comment type="caution">
    <text evidence="1">The sequence shown here is derived from an EMBL/GenBank/DDBJ whole genome shotgun (WGS) entry which is preliminary data.</text>
</comment>
<keyword evidence="2" id="KW-1185">Reference proteome</keyword>
<dbReference type="AlphaFoldDB" id="A0A4R0XGN4"/>
<dbReference type="Proteomes" id="UP000294200">
    <property type="component" value="Unassembled WGS sequence"/>
</dbReference>
<accession>A0A4R0XGN4</accession>
<sequence length="71" mass="8305">MIEQVGPGSIARQIKLCGIPSREWLRSLRYGQTYMPINRTDGKRIKSQCVVKALLRDHERRYTDQPMSRNT</sequence>
<evidence type="ECO:0000313" key="1">
    <source>
        <dbReference type="EMBL" id="TCG06357.1"/>
    </source>
</evidence>
<organism evidence="1 2">
    <name type="scientific">Paraburkholderia steynii</name>
    <dbReference type="NCBI Taxonomy" id="1245441"/>
    <lineage>
        <taxon>Bacteria</taxon>
        <taxon>Pseudomonadati</taxon>
        <taxon>Pseudomonadota</taxon>
        <taxon>Betaproteobacteria</taxon>
        <taxon>Burkholderiales</taxon>
        <taxon>Burkholderiaceae</taxon>
        <taxon>Paraburkholderia</taxon>
    </lineage>
</organism>
<proteinExistence type="predicted"/>
<evidence type="ECO:0000313" key="2">
    <source>
        <dbReference type="Proteomes" id="UP000294200"/>
    </source>
</evidence>
<reference evidence="1 2" key="1">
    <citation type="submission" date="2017-02" db="EMBL/GenBank/DDBJ databases">
        <title>Paraburkholderia sophoroidis sp. nov. and Paraburkholderia steynii sp. nov. rhizobial symbionts of the fynbos legume Hypocalyptus sophoroides.</title>
        <authorList>
            <person name="Steenkamp E.T."/>
            <person name="Beukes C.W."/>
            <person name="Van Zyl E."/>
            <person name="Avontuur J."/>
            <person name="Chan W.Y."/>
            <person name="Hassen A."/>
            <person name="Palmer M."/>
            <person name="Mthombeni L."/>
            <person name="Phalane F."/>
            <person name="Sereme K."/>
            <person name="Venter S.N."/>
        </authorList>
    </citation>
    <scope>NUCLEOTIDE SEQUENCE [LARGE SCALE GENOMIC DNA]</scope>
    <source>
        <strain evidence="1 2">HC1.1ba</strain>
    </source>
</reference>
<protein>
    <submittedName>
        <fullName evidence="1">Uncharacterized protein</fullName>
    </submittedName>
</protein>
<dbReference type="EMBL" id="MWML01000113">
    <property type="protein sequence ID" value="TCG06357.1"/>
    <property type="molecule type" value="Genomic_DNA"/>
</dbReference>